<evidence type="ECO:0000256" key="4">
    <source>
        <dbReference type="ARBA" id="ARBA00022723"/>
    </source>
</evidence>
<dbReference type="SUPFAM" id="SSF51726">
    <property type="entry name" value="UROD/MetE-like"/>
    <property type="match status" value="1"/>
</dbReference>
<dbReference type="GO" id="GO:0006779">
    <property type="term" value="P:porphyrin-containing compound biosynthetic process"/>
    <property type="evidence" value="ECO:0007669"/>
    <property type="project" value="InterPro"/>
</dbReference>
<organism evidence="8 9">
    <name type="scientific">Methanohalarchaeum thermophilum</name>
    <dbReference type="NCBI Taxonomy" id="1903181"/>
    <lineage>
        <taxon>Archaea</taxon>
        <taxon>Methanobacteriati</taxon>
        <taxon>Methanobacteriota</taxon>
        <taxon>Methanonatronarchaeia</taxon>
        <taxon>Methanonatronarchaeales</taxon>
        <taxon>Methanonatronarchaeaceae</taxon>
        <taxon>Candidatus Methanohalarchaeum</taxon>
    </lineage>
</organism>
<proteinExistence type="predicted"/>
<dbReference type="NCBIfam" id="TIGR01463">
    <property type="entry name" value="mtaA_cmuA"/>
    <property type="match status" value="1"/>
</dbReference>
<evidence type="ECO:0000256" key="3">
    <source>
        <dbReference type="ARBA" id="ARBA00022679"/>
    </source>
</evidence>
<dbReference type="InParanoid" id="A0A1Q6DXN6"/>
<dbReference type="GO" id="GO:0006730">
    <property type="term" value="P:one-carbon metabolic process"/>
    <property type="evidence" value="ECO:0007669"/>
    <property type="project" value="InterPro"/>
</dbReference>
<gene>
    <name evidence="8" type="ORF">BTN85_1646</name>
</gene>
<dbReference type="PANTHER" id="PTHR47099">
    <property type="entry name" value="METHYLCOBAMIDE:COM METHYLTRANSFERASE MTBA"/>
    <property type="match status" value="1"/>
</dbReference>
<dbReference type="NCBIfam" id="NF004889">
    <property type="entry name" value="PRK06252.1"/>
    <property type="match status" value="1"/>
</dbReference>
<comment type="cofactor">
    <cofactor evidence="1">
        <name>Zn(2+)</name>
        <dbReference type="ChEBI" id="CHEBI:29105"/>
    </cofactor>
</comment>
<keyword evidence="2 8" id="KW-0489">Methyltransferase</keyword>
<dbReference type="STRING" id="1903181.BTN85_1646"/>
<dbReference type="Proteomes" id="UP000185744">
    <property type="component" value="Unassembled WGS sequence"/>
</dbReference>
<evidence type="ECO:0000313" key="8">
    <source>
        <dbReference type="EMBL" id="OKY79139.1"/>
    </source>
</evidence>
<dbReference type="InterPro" id="IPR038071">
    <property type="entry name" value="UROD/MetE-like_sf"/>
</dbReference>
<evidence type="ECO:0000256" key="6">
    <source>
        <dbReference type="ARBA" id="ARBA00022994"/>
    </source>
</evidence>
<dbReference type="GO" id="GO:0015948">
    <property type="term" value="P:methanogenesis"/>
    <property type="evidence" value="ECO:0007669"/>
    <property type="project" value="UniProtKB-KW"/>
</dbReference>
<evidence type="ECO:0000256" key="1">
    <source>
        <dbReference type="ARBA" id="ARBA00001947"/>
    </source>
</evidence>
<evidence type="ECO:0000256" key="5">
    <source>
        <dbReference type="ARBA" id="ARBA00022833"/>
    </source>
</evidence>
<dbReference type="GO" id="GO:0008168">
    <property type="term" value="F:methyltransferase activity"/>
    <property type="evidence" value="ECO:0007669"/>
    <property type="project" value="UniProtKB-KW"/>
</dbReference>
<dbReference type="GO" id="GO:0032259">
    <property type="term" value="P:methylation"/>
    <property type="evidence" value="ECO:0007669"/>
    <property type="project" value="UniProtKB-KW"/>
</dbReference>
<sequence>MKDYILSLLEGEETEENPCTSLAGCQGTTPVGVQEEAGIEWPAAHKDSQKMADLAIKSSDIIGIENVRVPFDACVEPEALGAEISWGSKQNDPYISGYPFSDNPEDVKVPEDLLELGRIPTVIEAIKEVQSNLDKDKPVSTTVIGPLTLVGELIGTEDLLRKTITEKDLIKELVERVTEIPQKLISRYYEAGADVVQVIEPSSSADMIPPNIFTEILQPHLSKISSEVDRPLILHICGNIEPILPAIMELDFDGVSLGSGININKAKKEASEGTKLLGNISPDTLSKGSPSKVKKEVSNAINQGIDFIEPDDGFVPVATLENVETMVKATKEKR</sequence>
<dbReference type="EMBL" id="MSDW01000001">
    <property type="protein sequence ID" value="OKY79139.1"/>
    <property type="molecule type" value="Genomic_DNA"/>
</dbReference>
<keyword evidence="6" id="KW-0484">Methanogenesis</keyword>
<dbReference type="GO" id="GO:0004853">
    <property type="term" value="F:uroporphyrinogen decarboxylase activity"/>
    <property type="evidence" value="ECO:0007669"/>
    <property type="project" value="InterPro"/>
</dbReference>
<dbReference type="AlphaFoldDB" id="A0A1Q6DXN6"/>
<reference evidence="8" key="1">
    <citation type="submission" date="2016-12" db="EMBL/GenBank/DDBJ databases">
        <title>Discovery of methanogenic haloarchaea.</title>
        <authorList>
            <person name="Sorokin D.Y."/>
            <person name="Makarova K.S."/>
            <person name="Abbas B."/>
            <person name="Ferrer M."/>
            <person name="Golyshin P.N."/>
        </authorList>
    </citation>
    <scope>NUCLEOTIDE SEQUENCE [LARGE SCALE GENOMIC DNA]</scope>
    <source>
        <strain evidence="8">HMET1</strain>
    </source>
</reference>
<accession>A0A1Q6DXN6</accession>
<dbReference type="GO" id="GO:0046872">
    <property type="term" value="F:metal ion binding"/>
    <property type="evidence" value="ECO:0007669"/>
    <property type="project" value="UniProtKB-KW"/>
</dbReference>
<name>A0A1Q6DXN6_METT1</name>
<comment type="caution">
    <text evidence="8">The sequence shown here is derived from an EMBL/GenBank/DDBJ whole genome shotgun (WGS) entry which is preliminary data.</text>
</comment>
<feature type="domain" description="Uroporphyrinogen decarboxylase (URO-D)" evidence="7">
    <location>
        <begin position="2"/>
        <end position="332"/>
    </location>
</feature>
<dbReference type="PANTHER" id="PTHR47099:SF1">
    <property type="entry name" value="METHYLCOBAMIDE:COM METHYLTRANSFERASE MTBA"/>
    <property type="match status" value="1"/>
</dbReference>
<keyword evidence="9" id="KW-1185">Reference proteome</keyword>
<keyword evidence="5" id="KW-0862">Zinc</keyword>
<dbReference type="InterPro" id="IPR000257">
    <property type="entry name" value="Uroporphyrinogen_deCOase"/>
</dbReference>
<evidence type="ECO:0000256" key="2">
    <source>
        <dbReference type="ARBA" id="ARBA00022603"/>
    </source>
</evidence>
<evidence type="ECO:0000313" key="9">
    <source>
        <dbReference type="Proteomes" id="UP000185744"/>
    </source>
</evidence>
<keyword evidence="3" id="KW-0808">Transferase</keyword>
<dbReference type="InterPro" id="IPR052024">
    <property type="entry name" value="Methanogen_methyltrans"/>
</dbReference>
<dbReference type="Gene3D" id="3.20.20.210">
    <property type="match status" value="1"/>
</dbReference>
<dbReference type="Pfam" id="PF01208">
    <property type="entry name" value="URO-D"/>
    <property type="match status" value="1"/>
</dbReference>
<protein>
    <submittedName>
        <fullName evidence="8">Methylcobalamin:coenzyme M methyltransferase MtbA</fullName>
    </submittedName>
</protein>
<keyword evidence="4" id="KW-0479">Metal-binding</keyword>
<evidence type="ECO:0000259" key="7">
    <source>
        <dbReference type="Pfam" id="PF01208"/>
    </source>
</evidence>
<dbReference type="InterPro" id="IPR006360">
    <property type="entry name" value="Mtase_MtaA_CmuA"/>
</dbReference>